<dbReference type="PATRIC" id="fig|631454.5.peg.3559"/>
<proteinExistence type="inferred from homology"/>
<comment type="caution">
    <text evidence="10">The sequence shown here is derived from an EMBL/GenBank/DDBJ whole genome shotgun (WGS) entry which is preliminary data.</text>
</comment>
<dbReference type="Pfam" id="PF02321">
    <property type="entry name" value="OEP"/>
    <property type="match status" value="2"/>
</dbReference>
<evidence type="ECO:0000313" key="10">
    <source>
        <dbReference type="EMBL" id="ESR23530.1"/>
    </source>
</evidence>
<dbReference type="GO" id="GO:0009279">
    <property type="term" value="C:cell outer membrane"/>
    <property type="evidence" value="ECO:0007669"/>
    <property type="project" value="UniProtKB-SubCell"/>
</dbReference>
<name>V4RJV4_9HYPH</name>
<dbReference type="InterPro" id="IPR010130">
    <property type="entry name" value="T1SS_OMP_TolC"/>
</dbReference>
<evidence type="ECO:0000256" key="5">
    <source>
        <dbReference type="ARBA" id="ARBA00022692"/>
    </source>
</evidence>
<keyword evidence="3" id="KW-0813">Transport</keyword>
<dbReference type="GO" id="GO:1990281">
    <property type="term" value="C:efflux pump complex"/>
    <property type="evidence" value="ECO:0007669"/>
    <property type="project" value="TreeGrafter"/>
</dbReference>
<gene>
    <name evidence="10" type="ORF">N177_3598</name>
</gene>
<accession>V4RJV4</accession>
<evidence type="ECO:0000256" key="8">
    <source>
        <dbReference type="SAM" id="Coils"/>
    </source>
</evidence>
<dbReference type="PANTHER" id="PTHR30026:SF22">
    <property type="entry name" value="OUTER MEMBRANE EFFLUX PROTEIN"/>
    <property type="match status" value="1"/>
</dbReference>
<keyword evidence="4" id="KW-1134">Transmembrane beta strand</keyword>
<dbReference type="Gene3D" id="1.20.1600.10">
    <property type="entry name" value="Outer membrane efflux proteins (OEP)"/>
    <property type="match status" value="1"/>
</dbReference>
<organism evidence="10 11">
    <name type="scientific">Lutibaculum baratangense AMV1</name>
    <dbReference type="NCBI Taxonomy" id="631454"/>
    <lineage>
        <taxon>Bacteria</taxon>
        <taxon>Pseudomonadati</taxon>
        <taxon>Pseudomonadota</taxon>
        <taxon>Alphaproteobacteria</taxon>
        <taxon>Hyphomicrobiales</taxon>
        <taxon>Tepidamorphaceae</taxon>
        <taxon>Lutibaculum</taxon>
    </lineage>
</organism>
<dbReference type="GO" id="GO:0015288">
    <property type="term" value="F:porin activity"/>
    <property type="evidence" value="ECO:0007669"/>
    <property type="project" value="TreeGrafter"/>
</dbReference>
<evidence type="ECO:0000256" key="4">
    <source>
        <dbReference type="ARBA" id="ARBA00022452"/>
    </source>
</evidence>
<dbReference type="NCBIfam" id="TIGR01844">
    <property type="entry name" value="type_I_sec_TolC"/>
    <property type="match status" value="1"/>
</dbReference>
<feature type="coiled-coil region" evidence="8">
    <location>
        <begin position="140"/>
        <end position="191"/>
    </location>
</feature>
<keyword evidence="11" id="KW-1185">Reference proteome</keyword>
<reference evidence="10 11" key="1">
    <citation type="journal article" date="2014" name="Genome Announc.">
        <title>Draft Genome Sequence of Lutibaculum baratangense Strain AMV1T, Isolated from a Mud Volcano in Andamans, India.</title>
        <authorList>
            <person name="Singh A."/>
            <person name="Sreenivas A."/>
            <person name="Sathyanarayana Reddy G."/>
            <person name="Pinnaka A.K."/>
            <person name="Shivaji S."/>
        </authorList>
    </citation>
    <scope>NUCLEOTIDE SEQUENCE [LARGE SCALE GENOMIC DNA]</scope>
    <source>
        <strain evidence="10 11">AMV1</strain>
    </source>
</reference>
<dbReference type="SUPFAM" id="SSF56954">
    <property type="entry name" value="Outer membrane efflux proteins (OEP)"/>
    <property type="match status" value="1"/>
</dbReference>
<keyword evidence="6" id="KW-0472">Membrane</keyword>
<keyword evidence="5" id="KW-0812">Transmembrane</keyword>
<dbReference type="AlphaFoldDB" id="V4RJV4"/>
<keyword evidence="7" id="KW-0998">Cell outer membrane</keyword>
<keyword evidence="8" id="KW-0175">Coiled coil</keyword>
<evidence type="ECO:0000256" key="6">
    <source>
        <dbReference type="ARBA" id="ARBA00023136"/>
    </source>
</evidence>
<dbReference type="EMBL" id="AWXZ01000039">
    <property type="protein sequence ID" value="ESR23530.1"/>
    <property type="molecule type" value="Genomic_DNA"/>
</dbReference>
<evidence type="ECO:0000313" key="11">
    <source>
        <dbReference type="Proteomes" id="UP000017819"/>
    </source>
</evidence>
<dbReference type="PANTHER" id="PTHR30026">
    <property type="entry name" value="OUTER MEMBRANE PROTEIN TOLC"/>
    <property type="match status" value="1"/>
</dbReference>
<evidence type="ECO:0000256" key="1">
    <source>
        <dbReference type="ARBA" id="ARBA00004442"/>
    </source>
</evidence>
<protein>
    <submittedName>
        <fullName evidence="10">Type I secretion outer membrane protein, TolC</fullName>
    </submittedName>
</protein>
<evidence type="ECO:0000256" key="2">
    <source>
        <dbReference type="ARBA" id="ARBA00007613"/>
    </source>
</evidence>
<dbReference type="Proteomes" id="UP000017819">
    <property type="component" value="Unassembled WGS sequence"/>
</dbReference>
<evidence type="ECO:0000256" key="7">
    <source>
        <dbReference type="ARBA" id="ARBA00023237"/>
    </source>
</evidence>
<dbReference type="eggNOG" id="COG1538">
    <property type="taxonomic scope" value="Bacteria"/>
</dbReference>
<dbReference type="InterPro" id="IPR051906">
    <property type="entry name" value="TolC-like"/>
</dbReference>
<comment type="similarity">
    <text evidence="2">Belongs to the outer membrane factor (OMF) (TC 1.B.17) family.</text>
</comment>
<dbReference type="STRING" id="631454.N177_3598"/>
<dbReference type="GO" id="GO:0015562">
    <property type="term" value="F:efflux transmembrane transporter activity"/>
    <property type="evidence" value="ECO:0007669"/>
    <property type="project" value="InterPro"/>
</dbReference>
<comment type="subcellular location">
    <subcellularLocation>
        <location evidence="1">Cell outer membrane</location>
    </subcellularLocation>
</comment>
<feature type="region of interest" description="Disordered" evidence="9">
    <location>
        <begin position="61"/>
        <end position="81"/>
    </location>
</feature>
<evidence type="ECO:0000256" key="3">
    <source>
        <dbReference type="ARBA" id="ARBA00022448"/>
    </source>
</evidence>
<sequence>MAAAVSLAPVGPASAETLFSAMAQAYRANPNLNAERAGLRATDELVPQALSAWRPQVSASASAETSIQNSRPGGTRSLSGTDVGLTVQQSLFNGFRRVNGTKQAEAQVRAGRASLANSEQQILLQTVTSYMDVLQNAAIVRLRQQNIEVLQEQLRAARNRFEVGEVTRTDVAQAEARLRGAVSELNFAESNLMSARATYRQVVGSDPANLAPARPATGVPSSVDAALDRAYREHPAVVAAVYNEEAAAFAVNLAEGQLLPTVNLQGTVGYSTNPSFSVDSAASASASIQLNVPIYQGGGEYSAVRQAKEQRNQALLQIEAARLGVRADILSAWGVLEAATASIDSARAQVEAASIALTGVREEANVGQRTTLDVLNAEQELFDARVSLVVAERDQVVASYALISAMGRLSAHALQLAVDVYQPEVHYHQVRDKWIGLRTPSGQ</sequence>
<dbReference type="InterPro" id="IPR003423">
    <property type="entry name" value="OMP_efflux"/>
</dbReference>
<evidence type="ECO:0000256" key="9">
    <source>
        <dbReference type="SAM" id="MobiDB-lite"/>
    </source>
</evidence>